<reference evidence="2" key="1">
    <citation type="submission" date="2017-04" db="EMBL/GenBank/DDBJ databases">
        <authorList>
            <person name="Varghese N."/>
            <person name="Submissions S."/>
        </authorList>
    </citation>
    <scope>NUCLEOTIDE SEQUENCE [LARGE SCALE GENOMIC DNA]</scope>
    <source>
        <strain evidence="2">DSM 4125</strain>
    </source>
</reference>
<proteinExistence type="predicted"/>
<dbReference type="OrthoDB" id="770454at2"/>
<dbReference type="AlphaFoldDB" id="A0A1X7LC23"/>
<accession>A0A1X7LC23</accession>
<dbReference type="Proteomes" id="UP000193804">
    <property type="component" value="Unassembled WGS sequence"/>
</dbReference>
<evidence type="ECO:0000313" key="1">
    <source>
        <dbReference type="EMBL" id="SMG50729.1"/>
    </source>
</evidence>
<keyword evidence="2" id="KW-1185">Reference proteome</keyword>
<dbReference type="EMBL" id="FXAW01000009">
    <property type="protein sequence ID" value="SMG50729.1"/>
    <property type="molecule type" value="Genomic_DNA"/>
</dbReference>
<sequence length="78" mass="9257">MKNTTKEDLKRDLISWINAQENDAILRQIEDIKRYSDKDFWADLSEAEKESIRLGREDAKKGNLISQSEAKRRYGKWL</sequence>
<gene>
    <name evidence="1" type="ORF">SAMN05661096_03725</name>
</gene>
<protein>
    <submittedName>
        <fullName evidence="1">Uncharacterized protein</fullName>
    </submittedName>
</protein>
<dbReference type="STRING" id="1028.SAMN05661096_03725"/>
<evidence type="ECO:0000313" key="2">
    <source>
        <dbReference type="Proteomes" id="UP000193804"/>
    </source>
</evidence>
<name>A0A1X7LC23_9BACT</name>
<dbReference type="RefSeq" id="WP_085518852.1">
    <property type="nucleotide sequence ID" value="NZ_FXAW01000009.1"/>
</dbReference>
<organism evidence="1 2">
    <name type="scientific">Marivirga sericea</name>
    <dbReference type="NCBI Taxonomy" id="1028"/>
    <lineage>
        <taxon>Bacteria</taxon>
        <taxon>Pseudomonadati</taxon>
        <taxon>Bacteroidota</taxon>
        <taxon>Cytophagia</taxon>
        <taxon>Cytophagales</taxon>
        <taxon>Marivirgaceae</taxon>
        <taxon>Marivirga</taxon>
    </lineage>
</organism>